<accession>A0ABV2QH03</accession>
<keyword evidence="2" id="KW-1185">Reference proteome</keyword>
<dbReference type="Proteomes" id="UP001549320">
    <property type="component" value="Unassembled WGS sequence"/>
</dbReference>
<organism evidence="1 2">
    <name type="scientific">Ottowia thiooxydans</name>
    <dbReference type="NCBI Taxonomy" id="219182"/>
    <lineage>
        <taxon>Bacteria</taxon>
        <taxon>Pseudomonadati</taxon>
        <taxon>Pseudomonadota</taxon>
        <taxon>Betaproteobacteria</taxon>
        <taxon>Burkholderiales</taxon>
        <taxon>Comamonadaceae</taxon>
        <taxon>Ottowia</taxon>
    </lineage>
</organism>
<comment type="caution">
    <text evidence="1">The sequence shown here is derived from an EMBL/GenBank/DDBJ whole genome shotgun (WGS) entry which is preliminary data.</text>
</comment>
<dbReference type="EMBL" id="JBEPSH010000016">
    <property type="protein sequence ID" value="MET4580314.1"/>
    <property type="molecule type" value="Genomic_DNA"/>
</dbReference>
<name>A0ABV2QH03_9BURK</name>
<sequence>MKHYLLPLSSSWTESSSCVTTDDEDLGGFFYDYLVAADGTMIGIRYYFFDDVELNLDSHPVFQPFLTDYRFQFDLDKLHVDILLKISHINEFEGHSFKVDEGQHFGGTHVIKTDDGYGLMIEV</sequence>
<protein>
    <submittedName>
        <fullName evidence="1">Uncharacterized protein</fullName>
    </submittedName>
</protein>
<reference evidence="1 2" key="1">
    <citation type="submission" date="2024-06" db="EMBL/GenBank/DDBJ databases">
        <title>Sorghum-associated microbial communities from plants grown in Nebraska, USA.</title>
        <authorList>
            <person name="Schachtman D."/>
        </authorList>
    </citation>
    <scope>NUCLEOTIDE SEQUENCE [LARGE SCALE GENOMIC DNA]</scope>
    <source>
        <strain evidence="1 2">2709</strain>
    </source>
</reference>
<gene>
    <name evidence="1" type="ORF">ABIE13_005454</name>
</gene>
<proteinExistence type="predicted"/>
<evidence type="ECO:0000313" key="1">
    <source>
        <dbReference type="EMBL" id="MET4580314.1"/>
    </source>
</evidence>
<evidence type="ECO:0000313" key="2">
    <source>
        <dbReference type="Proteomes" id="UP001549320"/>
    </source>
</evidence>